<evidence type="ECO:0008006" key="5">
    <source>
        <dbReference type="Google" id="ProtNLM"/>
    </source>
</evidence>
<protein>
    <recommendedName>
        <fullName evidence="5">DUF2637 domain-containing protein</fullName>
    </recommendedName>
</protein>
<feature type="transmembrane region" description="Helical" evidence="2">
    <location>
        <begin position="50"/>
        <end position="74"/>
    </location>
</feature>
<proteinExistence type="predicted"/>
<accession>A0ABP9GKB0</accession>
<dbReference type="EMBL" id="BAABIK010000013">
    <property type="protein sequence ID" value="GAA4943136.1"/>
    <property type="molecule type" value="Genomic_DNA"/>
</dbReference>
<evidence type="ECO:0000313" key="3">
    <source>
        <dbReference type="EMBL" id="GAA4943136.1"/>
    </source>
</evidence>
<dbReference type="Proteomes" id="UP001499993">
    <property type="component" value="Unassembled WGS sequence"/>
</dbReference>
<dbReference type="RefSeq" id="WP_345556859.1">
    <property type="nucleotide sequence ID" value="NZ_BAABIK010000013.1"/>
</dbReference>
<evidence type="ECO:0000313" key="4">
    <source>
        <dbReference type="Proteomes" id="UP001499993"/>
    </source>
</evidence>
<reference evidence="4" key="1">
    <citation type="journal article" date="2019" name="Int. J. Syst. Evol. Microbiol.">
        <title>The Global Catalogue of Microorganisms (GCM) 10K type strain sequencing project: providing services to taxonomists for standard genome sequencing and annotation.</title>
        <authorList>
            <consortium name="The Broad Institute Genomics Platform"/>
            <consortium name="The Broad Institute Genome Sequencing Center for Infectious Disease"/>
            <person name="Wu L."/>
            <person name="Ma J."/>
        </authorList>
    </citation>
    <scope>NUCLEOTIDE SEQUENCE [LARGE SCALE GENOMIC DNA]</scope>
    <source>
        <strain evidence="4">JCM 18123</strain>
    </source>
</reference>
<feature type="transmembrane region" description="Helical" evidence="2">
    <location>
        <begin position="22"/>
        <end position="44"/>
    </location>
</feature>
<keyword evidence="2" id="KW-0812">Transmembrane</keyword>
<keyword evidence="2" id="KW-0472">Membrane</keyword>
<evidence type="ECO:0000256" key="1">
    <source>
        <dbReference type="SAM" id="MobiDB-lite"/>
    </source>
</evidence>
<keyword evidence="2" id="KW-1133">Transmembrane helix</keyword>
<feature type="transmembrane region" description="Helical" evidence="2">
    <location>
        <begin position="86"/>
        <end position="108"/>
    </location>
</feature>
<evidence type="ECO:0000256" key="2">
    <source>
        <dbReference type="SAM" id="Phobius"/>
    </source>
</evidence>
<organism evidence="3 4">
    <name type="scientific">Streptomonospora halophila</name>
    <dbReference type="NCBI Taxonomy" id="427369"/>
    <lineage>
        <taxon>Bacteria</taxon>
        <taxon>Bacillati</taxon>
        <taxon>Actinomycetota</taxon>
        <taxon>Actinomycetes</taxon>
        <taxon>Streptosporangiales</taxon>
        <taxon>Nocardiopsidaceae</taxon>
        <taxon>Streptomonospora</taxon>
    </lineage>
</organism>
<comment type="caution">
    <text evidence="3">The sequence shown here is derived from an EMBL/GenBank/DDBJ whole genome shotgun (WGS) entry which is preliminary data.</text>
</comment>
<gene>
    <name evidence="3" type="ORF">GCM10023224_27240</name>
</gene>
<feature type="compositionally biased region" description="Gly residues" evidence="1">
    <location>
        <begin position="202"/>
        <end position="219"/>
    </location>
</feature>
<feature type="region of interest" description="Disordered" evidence="1">
    <location>
        <begin position="156"/>
        <end position="233"/>
    </location>
</feature>
<feature type="compositionally biased region" description="Low complexity" evidence="1">
    <location>
        <begin position="164"/>
        <end position="183"/>
    </location>
</feature>
<name>A0ABP9GKB0_9ACTN</name>
<sequence>MPAATTDEEIARIQRAAKRLDVALMAVAAGALAFSTVTVAELAIDHGVPAWIAWMLEPLVGIALWAALSSDAVLARYGRASCWRAWLLRTFTGAATLTTNIWGSVFAAPRPGHLAWDPDPTGIVLHAIAPVLLILLAEAAPRYRAHFAAITTTLTSPDAATNRPDTAPTGVAGPPAHPAPATAHRGDHGPVPDPATADGTPGTTGGDHGQGGAAGGVRGAGPTAERPGRADREAAARALITDEPGITGAELARRLGLKTRTAQRIRSRISPTTTAEGS</sequence>
<feature type="transmembrane region" description="Helical" evidence="2">
    <location>
        <begin position="120"/>
        <end position="137"/>
    </location>
</feature>
<keyword evidence="4" id="KW-1185">Reference proteome</keyword>